<organism evidence="1 2">
    <name type="scientific">Potamilus streckersoni</name>
    <dbReference type="NCBI Taxonomy" id="2493646"/>
    <lineage>
        <taxon>Eukaryota</taxon>
        <taxon>Metazoa</taxon>
        <taxon>Spiralia</taxon>
        <taxon>Lophotrochozoa</taxon>
        <taxon>Mollusca</taxon>
        <taxon>Bivalvia</taxon>
        <taxon>Autobranchia</taxon>
        <taxon>Heteroconchia</taxon>
        <taxon>Palaeoheterodonta</taxon>
        <taxon>Unionida</taxon>
        <taxon>Unionoidea</taxon>
        <taxon>Unionidae</taxon>
        <taxon>Ambleminae</taxon>
        <taxon>Lampsilini</taxon>
        <taxon>Potamilus</taxon>
    </lineage>
</organism>
<accession>A0AAE0S010</accession>
<reference evidence="1" key="2">
    <citation type="journal article" date="2021" name="Genome Biol. Evol.">
        <title>Developing a high-quality reference genome for a parasitic bivalve with doubly uniparental inheritance (Bivalvia: Unionida).</title>
        <authorList>
            <person name="Smith C.H."/>
        </authorList>
    </citation>
    <scope>NUCLEOTIDE SEQUENCE</scope>
    <source>
        <strain evidence="1">CHS0354</strain>
        <tissue evidence="1">Mantle</tissue>
    </source>
</reference>
<dbReference type="Proteomes" id="UP001195483">
    <property type="component" value="Unassembled WGS sequence"/>
</dbReference>
<evidence type="ECO:0000313" key="2">
    <source>
        <dbReference type="Proteomes" id="UP001195483"/>
    </source>
</evidence>
<reference evidence="1" key="3">
    <citation type="submission" date="2023-05" db="EMBL/GenBank/DDBJ databases">
        <authorList>
            <person name="Smith C.H."/>
        </authorList>
    </citation>
    <scope>NUCLEOTIDE SEQUENCE</scope>
    <source>
        <strain evidence="1">CHS0354</strain>
        <tissue evidence="1">Mantle</tissue>
    </source>
</reference>
<comment type="caution">
    <text evidence="1">The sequence shown here is derived from an EMBL/GenBank/DDBJ whole genome shotgun (WGS) entry which is preliminary data.</text>
</comment>
<protein>
    <submittedName>
        <fullName evidence="1">Uncharacterized protein</fullName>
    </submittedName>
</protein>
<proteinExistence type="predicted"/>
<name>A0AAE0S010_9BIVA</name>
<evidence type="ECO:0000313" key="1">
    <source>
        <dbReference type="EMBL" id="KAK3582708.1"/>
    </source>
</evidence>
<dbReference type="EMBL" id="JAEAOA010000791">
    <property type="protein sequence ID" value="KAK3582708.1"/>
    <property type="molecule type" value="Genomic_DNA"/>
</dbReference>
<reference evidence="1" key="1">
    <citation type="journal article" date="2021" name="Genome Biol. Evol.">
        <title>A High-Quality Reference Genome for a Parasitic Bivalve with Doubly Uniparental Inheritance (Bivalvia: Unionida).</title>
        <authorList>
            <person name="Smith C.H."/>
        </authorList>
    </citation>
    <scope>NUCLEOTIDE SEQUENCE</scope>
    <source>
        <strain evidence="1">CHS0354</strain>
    </source>
</reference>
<sequence length="94" mass="10739">MFGVRSLAYDCEVFASQDKCLRLDHKTQKKNRLVLKNHHYLTRVIFVVRADFEVLYVSVTDTTGTPEGVRCDLDTMGPILCGSIETVTIFSYDF</sequence>
<keyword evidence="2" id="KW-1185">Reference proteome</keyword>
<gene>
    <name evidence="1" type="ORF">CHS0354_013060</name>
</gene>
<dbReference type="AlphaFoldDB" id="A0AAE0S010"/>